<organism evidence="6 7">
    <name type="scientific">Jonesia denitrificans (strain ATCC 14870 / DSM 20603 / BCRC 15368 / CIP 55.134 / JCM 11481 / NBRC 15587 / NCTC 10816 / Prevot 55134)</name>
    <name type="common">Listeria denitrificans</name>
    <dbReference type="NCBI Taxonomy" id="471856"/>
    <lineage>
        <taxon>Bacteria</taxon>
        <taxon>Bacillati</taxon>
        <taxon>Actinomycetota</taxon>
        <taxon>Actinomycetes</taxon>
        <taxon>Micrococcales</taxon>
        <taxon>Jonesiaceae</taxon>
        <taxon>Jonesia</taxon>
    </lineage>
</organism>
<evidence type="ECO:0000313" key="7">
    <source>
        <dbReference type="Proteomes" id="UP000000628"/>
    </source>
</evidence>
<dbReference type="GO" id="GO:0034599">
    <property type="term" value="P:cellular response to oxidative stress"/>
    <property type="evidence" value="ECO:0007669"/>
    <property type="project" value="TreeGrafter"/>
</dbReference>
<dbReference type="eggNOG" id="COG0225">
    <property type="taxonomic scope" value="Bacteria"/>
</dbReference>
<dbReference type="NCBIfam" id="TIGR00401">
    <property type="entry name" value="msrA"/>
    <property type="match status" value="1"/>
</dbReference>
<dbReference type="GO" id="GO:0008113">
    <property type="term" value="F:peptide-methionine (S)-S-oxide reductase activity"/>
    <property type="evidence" value="ECO:0007669"/>
    <property type="project" value="UniProtKB-UniRule"/>
</dbReference>
<protein>
    <recommendedName>
        <fullName evidence="4">Peptide methionine sulfoxide reductase MsrA</fullName>
        <shortName evidence="4">Protein-methionine-S-oxide reductase</shortName>
        <ecNumber evidence="4">1.8.4.11</ecNumber>
    </recommendedName>
    <alternativeName>
        <fullName evidence="4">Peptide-methionine (S)-S-oxide reductase</fullName>
        <shortName evidence="4">Peptide Met(O) reductase</shortName>
    </alternativeName>
</protein>
<evidence type="ECO:0000256" key="1">
    <source>
        <dbReference type="ARBA" id="ARBA00023002"/>
    </source>
</evidence>
<keyword evidence="1 4" id="KW-0560">Oxidoreductase</keyword>
<comment type="similarity">
    <text evidence="4">Belongs to the MsrA Met sulfoxide reductase family.</text>
</comment>
<dbReference type="Pfam" id="PF01625">
    <property type="entry name" value="PMSR"/>
    <property type="match status" value="1"/>
</dbReference>
<dbReference type="InterPro" id="IPR050162">
    <property type="entry name" value="MsrA_MetSO_reductase"/>
</dbReference>
<keyword evidence="7" id="KW-1185">Reference proteome</keyword>
<evidence type="ECO:0000313" key="6">
    <source>
        <dbReference type="EMBL" id="ACV09539.1"/>
    </source>
</evidence>
<dbReference type="KEGG" id="jde:Jden_1896"/>
<dbReference type="EMBL" id="CP001706">
    <property type="protein sequence ID" value="ACV09539.1"/>
    <property type="molecule type" value="Genomic_DNA"/>
</dbReference>
<dbReference type="STRING" id="471856.Jden_1896"/>
<dbReference type="HAMAP" id="MF_01401">
    <property type="entry name" value="MsrA"/>
    <property type="match status" value="1"/>
</dbReference>
<dbReference type="PANTHER" id="PTHR42799">
    <property type="entry name" value="MITOCHONDRIAL PEPTIDE METHIONINE SULFOXIDE REDUCTASE"/>
    <property type="match status" value="1"/>
</dbReference>
<evidence type="ECO:0000256" key="3">
    <source>
        <dbReference type="ARBA" id="ARBA00048782"/>
    </source>
</evidence>
<proteinExistence type="inferred from homology"/>
<dbReference type="Gene3D" id="3.30.1060.10">
    <property type="entry name" value="Peptide methionine sulphoxide reductase MsrA"/>
    <property type="match status" value="1"/>
</dbReference>
<gene>
    <name evidence="4" type="primary">msrA</name>
    <name evidence="6" type="ordered locus">Jden_1896</name>
</gene>
<dbReference type="SUPFAM" id="SSF55068">
    <property type="entry name" value="Peptide methionine sulfoxide reductase"/>
    <property type="match status" value="1"/>
</dbReference>
<feature type="active site" evidence="4">
    <location>
        <position position="59"/>
    </location>
</feature>
<comment type="catalytic activity">
    <reaction evidence="2 4">
        <text>L-methionyl-[protein] + [thioredoxin]-disulfide + H2O = L-methionyl-(S)-S-oxide-[protein] + [thioredoxin]-dithiol</text>
        <dbReference type="Rhea" id="RHEA:14217"/>
        <dbReference type="Rhea" id="RHEA-COMP:10698"/>
        <dbReference type="Rhea" id="RHEA-COMP:10700"/>
        <dbReference type="Rhea" id="RHEA-COMP:12313"/>
        <dbReference type="Rhea" id="RHEA-COMP:12315"/>
        <dbReference type="ChEBI" id="CHEBI:15377"/>
        <dbReference type="ChEBI" id="CHEBI:16044"/>
        <dbReference type="ChEBI" id="CHEBI:29950"/>
        <dbReference type="ChEBI" id="CHEBI:44120"/>
        <dbReference type="ChEBI" id="CHEBI:50058"/>
        <dbReference type="EC" id="1.8.4.11"/>
    </reaction>
</comment>
<dbReference type="GO" id="GO:0033744">
    <property type="term" value="F:L-methionine:thioredoxin-disulfide S-oxidoreductase activity"/>
    <property type="evidence" value="ECO:0007669"/>
    <property type="project" value="RHEA"/>
</dbReference>
<accession>C7QZY1</accession>
<dbReference type="OrthoDB" id="4174719at2"/>
<dbReference type="InterPro" id="IPR002569">
    <property type="entry name" value="Met_Sox_Rdtase_MsrA_dom"/>
</dbReference>
<sequence>MFQGLFGASLRSHMVSPERALAGRPERPFSLPARHRVFDTPLEGPFPDSSHVVYLGLGCFWGAEKELWQLPGVISTAVGYMGGYTPHPLYEEVCSGMTGHTEVVRVVYDPTVISDRDILVHFWESHDPTQGFRQGNDVGTQYRSAVYVTTTDQERLARETLMAFQRALEERGFGRITTQVAWAGSDHEDGVGDFYFAEDYHQQYLVKNPQGYCPVHSTGVACS</sequence>
<name>C7QZY1_JONDD</name>
<dbReference type="InterPro" id="IPR036509">
    <property type="entry name" value="Met_Sox_Rdtase_MsrA_sf"/>
</dbReference>
<feature type="domain" description="Peptide methionine sulphoxide reductase MsrA" evidence="5">
    <location>
        <begin position="53"/>
        <end position="213"/>
    </location>
</feature>
<reference evidence="6 7" key="1">
    <citation type="journal article" date="2009" name="Stand. Genomic Sci.">
        <title>Complete genome sequence of Jonesia denitrificans type strain (Prevot 55134).</title>
        <authorList>
            <person name="Pukall R."/>
            <person name="Gehrich-Schroter G."/>
            <person name="Lapidus A."/>
            <person name="Nolan M."/>
            <person name="Glavina Del Rio T."/>
            <person name="Lucas S."/>
            <person name="Chen F."/>
            <person name="Tice H."/>
            <person name="Pitluck S."/>
            <person name="Cheng J.F."/>
            <person name="Copeland A."/>
            <person name="Saunders E."/>
            <person name="Brettin T."/>
            <person name="Detter J.C."/>
            <person name="Bruce D."/>
            <person name="Goodwin L."/>
            <person name="Pati A."/>
            <person name="Ivanova N."/>
            <person name="Mavromatis K."/>
            <person name="Ovchinnikova G."/>
            <person name="Chen A."/>
            <person name="Palaniappan K."/>
            <person name="Land M."/>
            <person name="Hauser L."/>
            <person name="Chang Y.J."/>
            <person name="Jeffries C.D."/>
            <person name="Chain P."/>
            <person name="Goker M."/>
            <person name="Bristow J."/>
            <person name="Eisen J.A."/>
            <person name="Markowitz V."/>
            <person name="Hugenholtz P."/>
            <person name="Kyrpides N.C."/>
            <person name="Klenk H.P."/>
            <person name="Han C."/>
        </authorList>
    </citation>
    <scope>NUCLEOTIDE SEQUENCE [LARGE SCALE GENOMIC DNA]</scope>
    <source>
        <strain evidence="7">ATCC 14870 / DSM 20603 / BCRC 15368 / CIP 55.134 / JCM 11481 / NBRC 15587 / NCTC 10816 / Prevot 55134</strain>
    </source>
</reference>
<evidence type="ECO:0000256" key="4">
    <source>
        <dbReference type="HAMAP-Rule" id="MF_01401"/>
    </source>
</evidence>
<evidence type="ECO:0000259" key="5">
    <source>
        <dbReference type="Pfam" id="PF01625"/>
    </source>
</evidence>
<dbReference type="Proteomes" id="UP000000628">
    <property type="component" value="Chromosome"/>
</dbReference>
<dbReference type="HOGENOM" id="CLU_031040_10_3_11"/>
<dbReference type="AlphaFoldDB" id="C7QZY1"/>
<dbReference type="EC" id="1.8.4.11" evidence="4"/>
<comment type="catalytic activity">
    <reaction evidence="3 4">
        <text>[thioredoxin]-disulfide + L-methionine + H2O = L-methionine (S)-S-oxide + [thioredoxin]-dithiol</text>
        <dbReference type="Rhea" id="RHEA:19993"/>
        <dbReference type="Rhea" id="RHEA-COMP:10698"/>
        <dbReference type="Rhea" id="RHEA-COMP:10700"/>
        <dbReference type="ChEBI" id="CHEBI:15377"/>
        <dbReference type="ChEBI" id="CHEBI:29950"/>
        <dbReference type="ChEBI" id="CHEBI:50058"/>
        <dbReference type="ChEBI" id="CHEBI:57844"/>
        <dbReference type="ChEBI" id="CHEBI:58772"/>
        <dbReference type="EC" id="1.8.4.11"/>
    </reaction>
</comment>
<dbReference type="GO" id="GO:0005737">
    <property type="term" value="C:cytoplasm"/>
    <property type="evidence" value="ECO:0007669"/>
    <property type="project" value="TreeGrafter"/>
</dbReference>
<dbReference type="PANTHER" id="PTHR42799:SF2">
    <property type="entry name" value="MITOCHONDRIAL PEPTIDE METHIONINE SULFOXIDE REDUCTASE"/>
    <property type="match status" value="1"/>
</dbReference>
<comment type="function">
    <text evidence="4">Has an important function as a repair enzyme for proteins that have been inactivated by oxidation. Catalyzes the reversible oxidation-reduction of methionine sulfoxide in proteins to methionine.</text>
</comment>
<evidence type="ECO:0000256" key="2">
    <source>
        <dbReference type="ARBA" id="ARBA00047806"/>
    </source>
</evidence>